<dbReference type="PANTHER" id="PTHR41786:SF1">
    <property type="entry name" value="6-HYDROXYMETHYLPTERIN DIPHOSPHOKINASE MPTE-LIKE DOMAIN-CONTAINING PROTEIN"/>
    <property type="match status" value="1"/>
</dbReference>
<dbReference type="InterPro" id="IPR002826">
    <property type="entry name" value="MptE-like"/>
</dbReference>
<feature type="domain" description="6-hydroxymethylpterin diphosphokinase MptE-like" evidence="1">
    <location>
        <begin position="51"/>
        <end position="212"/>
    </location>
</feature>
<sequence length="290" mass="33217">MLKEKIKSNKSAYRIARFAKYGLVRPVHLKIYTAERKFARKVLPKTDKDLALEKMHNRYKGKTAFIIGNGPSLKASDLEMIKKSGGYCFATNRIFLIFDQTDWRPDFYVAVDGAIVGDKTNTIERIFKENIKYYFFAPDVFDHLPIDLKKKDNVIRFHKKRNNVIRSVDEFSPDPLEYLVDGYTATYPSIQLAYYLGFERIVFLGVDCNYSNVINSDGSISKTSEKQQYFSKDYDSATTNAGNVVGMIEAYGCARRFLESHGVKCINATRGGELKAFERMSLEDVCLEVK</sequence>
<name>A0A2X2UUZ2_9FIRM</name>
<dbReference type="Proteomes" id="UP000251853">
    <property type="component" value="Unassembled WGS sequence"/>
</dbReference>
<evidence type="ECO:0000313" key="3">
    <source>
        <dbReference type="Proteomes" id="UP000251853"/>
    </source>
</evidence>
<accession>A0A2X2UUZ2</accession>
<evidence type="ECO:0000259" key="1">
    <source>
        <dbReference type="Pfam" id="PF01973"/>
    </source>
</evidence>
<reference evidence="2 3" key="1">
    <citation type="submission" date="2018-06" db="EMBL/GenBank/DDBJ databases">
        <authorList>
            <consortium name="Pathogen Informatics"/>
            <person name="Doyle S."/>
        </authorList>
    </citation>
    <scope>NUCLEOTIDE SEQUENCE [LARGE SCALE GENOMIC DNA]</scope>
    <source>
        <strain evidence="2 3">NCTC11224</strain>
    </source>
</reference>
<keyword evidence="3" id="KW-1185">Reference proteome</keyword>
<evidence type="ECO:0000313" key="2">
    <source>
        <dbReference type="EMBL" id="SQB16663.1"/>
    </source>
</evidence>
<dbReference type="RefSeq" id="WP_112483512.1">
    <property type="nucleotide sequence ID" value="NZ_JAIWZC010000001.1"/>
</dbReference>
<organism evidence="2 3">
    <name type="scientific">Enterocloster clostridioformis</name>
    <dbReference type="NCBI Taxonomy" id="1531"/>
    <lineage>
        <taxon>Bacteria</taxon>
        <taxon>Bacillati</taxon>
        <taxon>Bacillota</taxon>
        <taxon>Clostridia</taxon>
        <taxon>Lachnospirales</taxon>
        <taxon>Lachnospiraceae</taxon>
        <taxon>Enterocloster</taxon>
    </lineage>
</organism>
<protein>
    <submittedName>
        <fullName evidence="2">Uncharacterized protein conserved in bacteria</fullName>
    </submittedName>
</protein>
<gene>
    <name evidence="2" type="ORF">NCTC11224_05723</name>
</gene>
<dbReference type="Gene3D" id="3.90.1480.10">
    <property type="entry name" value="Alpha-2,3-sialyltransferase"/>
    <property type="match status" value="1"/>
</dbReference>
<proteinExistence type="predicted"/>
<dbReference type="AlphaFoldDB" id="A0A2X2UUZ2"/>
<dbReference type="Pfam" id="PF01973">
    <property type="entry name" value="MptE-like"/>
    <property type="match status" value="1"/>
</dbReference>
<dbReference type="PANTHER" id="PTHR41786">
    <property type="entry name" value="MOTILITY ACCESSORY FACTOR MAF"/>
    <property type="match status" value="1"/>
</dbReference>
<dbReference type="EMBL" id="UAVW01000021">
    <property type="protein sequence ID" value="SQB16663.1"/>
    <property type="molecule type" value="Genomic_DNA"/>
</dbReference>